<dbReference type="InterPro" id="IPR013783">
    <property type="entry name" value="Ig-like_fold"/>
</dbReference>
<dbReference type="Gene3D" id="2.60.40.10">
    <property type="entry name" value="Immunoglobulins"/>
    <property type="match status" value="4"/>
</dbReference>
<dbReference type="CDD" id="cd00102">
    <property type="entry name" value="IPT"/>
    <property type="match status" value="1"/>
</dbReference>
<evidence type="ECO:0008006" key="3">
    <source>
        <dbReference type="Google" id="ProtNLM"/>
    </source>
</evidence>
<dbReference type="EMBL" id="SNRX01000181">
    <property type="protein sequence ID" value="KAA6299945.1"/>
    <property type="molecule type" value="Genomic_DNA"/>
</dbReference>
<sequence>SKCQRIFIDSKWHRRTIRHLYIGYQIKEIGIVWEIGPTIITKINILHIRSVCVYCSGEYQILTTATDTILCALLLTMPTVIVTAIRIFCIKVKNDISVIAIPERTFGCTIHRGYCHRTDFCACRNSHGEIIHILLTSFALTFTSCSEDDDNANSGAAILDAYGPSPALRGGKLTFIGPNLDKVTKVILPDNIEITNIDVETKEKISIIIPDEAVPGKIKLLTSNGELTPKTLLTFTEPITLSSFAPSPVKPGTTLTIEGDYLNLIQQIIFVDNVAVKCKDFTTWNRKKIELTVPFEAQSGKIILADTTEIRLELESEIELEVILPSVTQVSDLTNKKPGDVISVTVQNIDLVADVQMPDGTSVPFTVDENTLTFTLPANITNGPIVMLPASGVSVTIANTSVAIPANLVVTPATNIKAGDEITIKGVNMELVTTATFPGVSDAVTPTAQSETEIKVTMPAAATSGDLVLNTASGNTASVAISTLKPEELSYQEGSVAAGNDAILKGRNLDLTKTVTFGGGKVGEIVSSSPTELIVTVPVDAETGEVTLTMANGETTKWASLTITKPLFAYIPVLPGSDVEIKAGNILQIAIENGDKLTDVQVNNATVQYILSGSTLNVLIPNNAGGKTALKLISSNGEVSYDIQVIGNSTIETTIYTGPIELSGWGNNFSINKTAFENVAVGSIMKIYYAPTSDGDAQIKLNDDNWDVIKLTDDPNFNATYDILALPVDATNYEITLTADVLTRILTYVASWNNPAGLIIAGQNVIIAKISLITSASVETPVYEGSYELDWDATELRLNKDVFTGVSTGSTLTFYYVGSGDPQVKFQDANWTALDVSADANSDAGNAGIIKLPNAETSYGVTLTADMLNAILTVEDGWSTTGLIFKGQQGTISKITIK</sequence>
<dbReference type="Proteomes" id="UP000324575">
    <property type="component" value="Unassembled WGS sequence"/>
</dbReference>
<reference evidence="1 2" key="1">
    <citation type="submission" date="2019-03" db="EMBL/GenBank/DDBJ databases">
        <title>Single cell metagenomics reveals metabolic interactions within the superorganism composed of flagellate Streblomastix strix and complex community of Bacteroidetes bacteria on its surface.</title>
        <authorList>
            <person name="Treitli S.C."/>
            <person name="Kolisko M."/>
            <person name="Husnik F."/>
            <person name="Keeling P."/>
            <person name="Hampl V."/>
        </authorList>
    </citation>
    <scope>NUCLEOTIDE SEQUENCE [LARGE SCALE GENOMIC DNA]</scope>
    <source>
        <strain evidence="1">St1</strain>
    </source>
</reference>
<name>A0A5M8NXV2_9BACT</name>
<gene>
    <name evidence="1" type="ORF">EZS26_003915</name>
</gene>
<organism evidence="1 2">
    <name type="scientific">Candidatus Ordinivivax streblomastigis</name>
    <dbReference type="NCBI Taxonomy" id="2540710"/>
    <lineage>
        <taxon>Bacteria</taxon>
        <taxon>Pseudomonadati</taxon>
        <taxon>Bacteroidota</taxon>
        <taxon>Bacteroidia</taxon>
        <taxon>Bacteroidales</taxon>
        <taxon>Candidatus Ordinivivax</taxon>
    </lineage>
</organism>
<comment type="caution">
    <text evidence="1">The sequence shown here is derived from an EMBL/GenBank/DDBJ whole genome shotgun (WGS) entry which is preliminary data.</text>
</comment>
<dbReference type="AlphaFoldDB" id="A0A5M8NXV2"/>
<dbReference type="InterPro" id="IPR014756">
    <property type="entry name" value="Ig_E-set"/>
</dbReference>
<feature type="non-terminal residue" evidence="1">
    <location>
        <position position="1"/>
    </location>
</feature>
<evidence type="ECO:0000313" key="1">
    <source>
        <dbReference type="EMBL" id="KAA6299945.1"/>
    </source>
</evidence>
<proteinExistence type="predicted"/>
<evidence type="ECO:0000313" key="2">
    <source>
        <dbReference type="Proteomes" id="UP000324575"/>
    </source>
</evidence>
<dbReference type="SUPFAM" id="SSF81296">
    <property type="entry name" value="E set domains"/>
    <property type="match status" value="2"/>
</dbReference>
<protein>
    <recommendedName>
        <fullName evidence="3">IPT/TIG domain-containing protein</fullName>
    </recommendedName>
</protein>
<accession>A0A5M8NXV2</accession>